<evidence type="ECO:0000256" key="2">
    <source>
        <dbReference type="ARBA" id="ARBA00023012"/>
    </source>
</evidence>
<comment type="caution">
    <text evidence="8">The sequence shown here is derived from an EMBL/GenBank/DDBJ whole genome shotgun (WGS) entry which is preliminary data.</text>
</comment>
<dbReference type="SMART" id="SM00862">
    <property type="entry name" value="Trans_reg_C"/>
    <property type="match status" value="1"/>
</dbReference>
<evidence type="ECO:0000256" key="1">
    <source>
        <dbReference type="ARBA" id="ARBA00005820"/>
    </source>
</evidence>
<organism evidence="8 9">
    <name type="scientific">Streptomyces sannanensis</name>
    <dbReference type="NCBI Taxonomy" id="285536"/>
    <lineage>
        <taxon>Bacteria</taxon>
        <taxon>Bacillati</taxon>
        <taxon>Actinomycetota</taxon>
        <taxon>Actinomycetes</taxon>
        <taxon>Kitasatosporales</taxon>
        <taxon>Streptomycetaceae</taxon>
        <taxon>Streptomyces</taxon>
    </lineage>
</organism>
<evidence type="ECO:0000256" key="4">
    <source>
        <dbReference type="ARBA" id="ARBA00023125"/>
    </source>
</evidence>
<dbReference type="SUPFAM" id="SSF46894">
    <property type="entry name" value="C-terminal effector domain of the bipartite response regulators"/>
    <property type="match status" value="1"/>
</dbReference>
<evidence type="ECO:0000313" key="9">
    <source>
        <dbReference type="Proteomes" id="UP001499990"/>
    </source>
</evidence>
<evidence type="ECO:0000313" key="8">
    <source>
        <dbReference type="EMBL" id="GAA3368977.1"/>
    </source>
</evidence>
<keyword evidence="9" id="KW-1185">Reference proteome</keyword>
<accession>A0ABP6S5V1</accession>
<dbReference type="SMART" id="SM01043">
    <property type="entry name" value="BTAD"/>
    <property type="match status" value="1"/>
</dbReference>
<keyword evidence="2" id="KW-0902">Two-component regulatory system</keyword>
<protein>
    <recommendedName>
        <fullName evidence="7">OmpR/PhoB-type domain-containing protein</fullName>
    </recommendedName>
</protein>
<evidence type="ECO:0000259" key="7">
    <source>
        <dbReference type="PROSITE" id="PS51755"/>
    </source>
</evidence>
<dbReference type="PROSITE" id="PS51755">
    <property type="entry name" value="OMPR_PHOB"/>
    <property type="match status" value="1"/>
</dbReference>
<keyword evidence="4 6" id="KW-0238">DNA-binding</keyword>
<dbReference type="InterPro" id="IPR001867">
    <property type="entry name" value="OmpR/PhoB-type_DNA-bd"/>
</dbReference>
<dbReference type="SUPFAM" id="SSF48452">
    <property type="entry name" value="TPR-like"/>
    <property type="match status" value="1"/>
</dbReference>
<dbReference type="InterPro" id="IPR051677">
    <property type="entry name" value="AfsR-DnrI-RedD_regulator"/>
</dbReference>
<dbReference type="Gene3D" id="1.25.40.10">
    <property type="entry name" value="Tetratricopeptide repeat domain"/>
    <property type="match status" value="1"/>
</dbReference>
<dbReference type="InterPro" id="IPR016032">
    <property type="entry name" value="Sig_transdc_resp-reg_C-effctor"/>
</dbReference>
<comment type="similarity">
    <text evidence="1">Belongs to the AfsR/DnrI/RedD regulatory family.</text>
</comment>
<dbReference type="PANTHER" id="PTHR35807">
    <property type="entry name" value="TRANSCRIPTIONAL REGULATOR REDD-RELATED"/>
    <property type="match status" value="1"/>
</dbReference>
<dbReference type="Pfam" id="PF00486">
    <property type="entry name" value="Trans_reg_C"/>
    <property type="match status" value="1"/>
</dbReference>
<dbReference type="EMBL" id="BAAAYL010000001">
    <property type="protein sequence ID" value="GAA3368977.1"/>
    <property type="molecule type" value="Genomic_DNA"/>
</dbReference>
<dbReference type="CDD" id="cd15831">
    <property type="entry name" value="BTAD"/>
    <property type="match status" value="1"/>
</dbReference>
<evidence type="ECO:0000256" key="6">
    <source>
        <dbReference type="PROSITE-ProRule" id="PRU01091"/>
    </source>
</evidence>
<feature type="domain" description="OmpR/PhoB-type" evidence="7">
    <location>
        <begin position="1"/>
        <end position="102"/>
    </location>
</feature>
<sequence>MLMEIQILGSLAAQERGVSVVPSAAKPRQLLALLALHADRVVSVPTLMEEIWGECIPRSASTTLQTYILQLRRRLTVALDGDPLRDAKDILVTRFGGYLFQVEPGRVDAHEFERLAAAGGTAFELGDHRAASDLLRRALALWQGPALVDVPTGTVLELEVLRLNEERTTALERRIEADLRLGRHAEVVPELRVLAARNPLHEGFCAQLMRALHRTGGSWRALEAYQRLRDSLVHELGLEPSAALQDLHHAVLSGDVDLALHPATAD</sequence>
<dbReference type="InterPro" id="IPR011990">
    <property type="entry name" value="TPR-like_helical_dom_sf"/>
</dbReference>
<dbReference type="InterPro" id="IPR005158">
    <property type="entry name" value="BTAD"/>
</dbReference>
<evidence type="ECO:0000256" key="5">
    <source>
        <dbReference type="ARBA" id="ARBA00023163"/>
    </source>
</evidence>
<dbReference type="PANTHER" id="PTHR35807:SF1">
    <property type="entry name" value="TRANSCRIPTIONAL REGULATOR REDD"/>
    <property type="match status" value="1"/>
</dbReference>
<name>A0ABP6S5V1_9ACTN</name>
<keyword evidence="5" id="KW-0804">Transcription</keyword>
<gene>
    <name evidence="8" type="ORF">GCM10020367_09500</name>
</gene>
<keyword evidence="3" id="KW-0805">Transcription regulation</keyword>
<dbReference type="Proteomes" id="UP001499990">
    <property type="component" value="Unassembled WGS sequence"/>
</dbReference>
<reference evidence="9" key="1">
    <citation type="journal article" date="2019" name="Int. J. Syst. Evol. Microbiol.">
        <title>The Global Catalogue of Microorganisms (GCM) 10K type strain sequencing project: providing services to taxonomists for standard genome sequencing and annotation.</title>
        <authorList>
            <consortium name="The Broad Institute Genomics Platform"/>
            <consortium name="The Broad Institute Genome Sequencing Center for Infectious Disease"/>
            <person name="Wu L."/>
            <person name="Ma J."/>
        </authorList>
    </citation>
    <scope>NUCLEOTIDE SEQUENCE [LARGE SCALE GENOMIC DNA]</scope>
    <source>
        <strain evidence="9">JCM 9651</strain>
    </source>
</reference>
<dbReference type="Pfam" id="PF03704">
    <property type="entry name" value="BTAD"/>
    <property type="match status" value="1"/>
</dbReference>
<dbReference type="InterPro" id="IPR036388">
    <property type="entry name" value="WH-like_DNA-bd_sf"/>
</dbReference>
<feature type="DNA-binding region" description="OmpR/PhoB-type" evidence="6">
    <location>
        <begin position="1"/>
        <end position="102"/>
    </location>
</feature>
<evidence type="ECO:0000256" key="3">
    <source>
        <dbReference type="ARBA" id="ARBA00023015"/>
    </source>
</evidence>
<dbReference type="Gene3D" id="1.10.10.10">
    <property type="entry name" value="Winged helix-like DNA-binding domain superfamily/Winged helix DNA-binding domain"/>
    <property type="match status" value="1"/>
</dbReference>
<proteinExistence type="inferred from homology"/>